<feature type="compositionally biased region" description="Low complexity" evidence="1">
    <location>
        <begin position="38"/>
        <end position="47"/>
    </location>
</feature>
<reference evidence="3 4" key="1">
    <citation type="submission" date="2018-01" db="EMBL/GenBank/DDBJ databases">
        <title>G. obscuriglobus.</title>
        <authorList>
            <person name="Franke J."/>
            <person name="Blomberg W."/>
            <person name="Selmecki A."/>
        </authorList>
    </citation>
    <scope>NUCLEOTIDE SEQUENCE [LARGE SCALE GENOMIC DNA]</scope>
    <source>
        <strain evidence="3 4">DSM 5831</strain>
    </source>
</reference>
<name>A0A2Z3GVZ9_9BACT</name>
<accession>A0A2Z3GVZ9</accession>
<keyword evidence="2" id="KW-0732">Signal</keyword>
<dbReference type="AlphaFoldDB" id="A0A2Z3GVZ9"/>
<dbReference type="RefSeq" id="WP_010034896.1">
    <property type="nucleotide sequence ID" value="NZ_CP025958.1"/>
</dbReference>
<evidence type="ECO:0000256" key="2">
    <source>
        <dbReference type="SAM" id="SignalP"/>
    </source>
</evidence>
<gene>
    <name evidence="3" type="ORF">C1280_06655</name>
</gene>
<evidence type="ECO:0008006" key="5">
    <source>
        <dbReference type="Google" id="ProtNLM"/>
    </source>
</evidence>
<proteinExistence type="predicted"/>
<evidence type="ECO:0000313" key="4">
    <source>
        <dbReference type="Proteomes" id="UP000245802"/>
    </source>
</evidence>
<dbReference type="EMBL" id="CP025958">
    <property type="protein sequence ID" value="AWM36731.1"/>
    <property type="molecule type" value="Genomic_DNA"/>
</dbReference>
<evidence type="ECO:0000256" key="1">
    <source>
        <dbReference type="SAM" id="MobiDB-lite"/>
    </source>
</evidence>
<sequence length="625" mass="69236">MQTRSRAQWAAVASFVAASLVAGGAIDGQDEKKDDKPVSPGAAAPSAVRRVAVTPLKERSPTGGPVMEVRLPGAEKRLVRGSVTQDIKIPERGVPAGEPTQRVSIGPDELYQDQKRYEEDLLKVGEFVDFSDRSRHKLAPKDAKQWRAVKTPVGRETQLPPYLGSPVLCEEDIQTLSERCLMIRDPAVVDDRRAKGTGAWSFGHLMTEMANEKATGIKPSDFVLRWLEHWERDQNVNGCRIDNRRDGIRALVIDPWQEASGGPGKPLDLAKAPFRLMAIINRLDLSSNAVLGVDRIGDGGAGEARLMFCALDTRKEKDLDKAPPALFTVIFEYGIKRKSLQGVKDWAESWYELRLHDPKTDAYKARLERLTEEFVRAGADPECPPNRSALAQLRTNEIALDLVASELGVELDRIDGLPRPLWELREFVVNTHDDGFLYQVTVKQTPRLALRGGAANPTGGQRLAEYVNVPANLDAILNERHRLPVQFPAGRPFVDGASITPLDFFWDAPGIKDPKARHLLSLATCSGCHAGEAFPRVNKPGATFTHLFPLTRVEGRAAEVSPFLSGKGADGKEFALPDPAGAKGPDGKVIERKFADLERRAYFLRDFVRYFLYYQLNRVPIQNVH</sequence>
<dbReference type="KEGG" id="gog:C1280_06655"/>
<feature type="chain" id="PRO_5016362424" description="Cytochrome c domain-containing protein" evidence="2">
    <location>
        <begin position="25"/>
        <end position="625"/>
    </location>
</feature>
<feature type="signal peptide" evidence="2">
    <location>
        <begin position="1"/>
        <end position="24"/>
    </location>
</feature>
<keyword evidence="4" id="KW-1185">Reference proteome</keyword>
<dbReference type="Proteomes" id="UP000245802">
    <property type="component" value="Chromosome"/>
</dbReference>
<evidence type="ECO:0000313" key="3">
    <source>
        <dbReference type="EMBL" id="AWM36731.1"/>
    </source>
</evidence>
<feature type="region of interest" description="Disordered" evidence="1">
    <location>
        <begin position="27"/>
        <end position="47"/>
    </location>
</feature>
<protein>
    <recommendedName>
        <fullName evidence="5">Cytochrome c domain-containing protein</fullName>
    </recommendedName>
</protein>
<organism evidence="3 4">
    <name type="scientific">Gemmata obscuriglobus</name>
    <dbReference type="NCBI Taxonomy" id="114"/>
    <lineage>
        <taxon>Bacteria</taxon>
        <taxon>Pseudomonadati</taxon>
        <taxon>Planctomycetota</taxon>
        <taxon>Planctomycetia</taxon>
        <taxon>Gemmatales</taxon>
        <taxon>Gemmataceae</taxon>
        <taxon>Gemmata</taxon>
    </lineage>
</organism>
<dbReference type="OrthoDB" id="606708at2"/>